<keyword evidence="4 6" id="KW-0694">RNA-binding</keyword>
<dbReference type="SUPFAM" id="SSF54928">
    <property type="entry name" value="RNA-binding domain, RBD"/>
    <property type="match status" value="2"/>
</dbReference>
<feature type="compositionally biased region" description="Basic and acidic residues" evidence="7">
    <location>
        <begin position="93"/>
        <end position="103"/>
    </location>
</feature>
<feature type="region of interest" description="Disordered" evidence="7">
    <location>
        <begin position="75"/>
        <end position="103"/>
    </location>
</feature>
<evidence type="ECO:0000256" key="1">
    <source>
        <dbReference type="ARBA" id="ARBA00007747"/>
    </source>
</evidence>
<dbReference type="Gene3D" id="3.30.70.330">
    <property type="match status" value="2"/>
</dbReference>
<dbReference type="PANTHER" id="PTHR15608:SF0">
    <property type="entry name" value="HIV TAT-SPECIFIC FACTOR 1"/>
    <property type="match status" value="1"/>
</dbReference>
<dbReference type="PANTHER" id="PTHR15608">
    <property type="entry name" value="SPLICING FACTOR U2AF-ASSOCIATED PROTEIN 2"/>
    <property type="match status" value="1"/>
</dbReference>
<dbReference type="InterPro" id="IPR034392">
    <property type="entry name" value="TatSF1-like_RRM1"/>
</dbReference>
<dbReference type="FunFam" id="3.30.70.330:FF:000105">
    <property type="entry name" value="HIV Tat-specific factor 1 homolog"/>
    <property type="match status" value="1"/>
</dbReference>
<dbReference type="CDD" id="cd12282">
    <property type="entry name" value="RRM2_TatSF1_like"/>
    <property type="match status" value="1"/>
</dbReference>
<keyword evidence="5" id="KW-0508">mRNA splicing</keyword>
<dbReference type="GO" id="GO:0005684">
    <property type="term" value="C:U2-type spliceosomal complex"/>
    <property type="evidence" value="ECO:0007669"/>
    <property type="project" value="TreeGrafter"/>
</dbReference>
<evidence type="ECO:0000313" key="9">
    <source>
        <dbReference type="EMBL" id="CAH1226306.1"/>
    </source>
</evidence>
<dbReference type="PROSITE" id="PS50102">
    <property type="entry name" value="RRM"/>
    <property type="match status" value="2"/>
</dbReference>
<dbReference type="SMART" id="SM00360">
    <property type="entry name" value="RRM"/>
    <property type="match status" value="2"/>
</dbReference>
<dbReference type="EMBL" id="OV696686">
    <property type="protein sequence ID" value="CAH1226306.1"/>
    <property type="molecule type" value="Genomic_DNA"/>
</dbReference>
<evidence type="ECO:0000256" key="7">
    <source>
        <dbReference type="SAM" id="MobiDB-lite"/>
    </source>
</evidence>
<feature type="compositionally biased region" description="Basic and acidic residues" evidence="7">
    <location>
        <begin position="17"/>
        <end position="26"/>
    </location>
</feature>
<dbReference type="GO" id="GO:0005686">
    <property type="term" value="C:U2 snRNP"/>
    <property type="evidence" value="ECO:0007669"/>
    <property type="project" value="TreeGrafter"/>
</dbReference>
<dbReference type="GO" id="GO:0000398">
    <property type="term" value="P:mRNA splicing, via spliceosome"/>
    <property type="evidence" value="ECO:0007669"/>
    <property type="project" value="InterPro"/>
</dbReference>
<dbReference type="GO" id="GO:0003723">
    <property type="term" value="F:RNA binding"/>
    <property type="evidence" value="ECO:0007669"/>
    <property type="project" value="UniProtKB-UniRule"/>
</dbReference>
<comment type="similarity">
    <text evidence="1">Belongs to the HTATSF1 family.</text>
</comment>
<dbReference type="CDD" id="cd12281">
    <property type="entry name" value="RRM1_TatSF1_like"/>
    <property type="match status" value="1"/>
</dbReference>
<proteinExistence type="inferred from homology"/>
<accession>A0A8J9YJ53</accession>
<reference evidence="9" key="1">
    <citation type="submission" date="2022-01" db="EMBL/GenBank/DDBJ databases">
        <authorList>
            <person name="Braso-Vives M."/>
        </authorList>
    </citation>
    <scope>NUCLEOTIDE SEQUENCE</scope>
</reference>
<dbReference type="InterPro" id="IPR000504">
    <property type="entry name" value="RRM_dom"/>
</dbReference>
<evidence type="ECO:0000256" key="5">
    <source>
        <dbReference type="ARBA" id="ARBA00023187"/>
    </source>
</evidence>
<evidence type="ECO:0000256" key="3">
    <source>
        <dbReference type="ARBA" id="ARBA00022737"/>
    </source>
</evidence>
<feature type="compositionally biased region" description="Low complexity" evidence="7">
    <location>
        <begin position="75"/>
        <end position="87"/>
    </location>
</feature>
<keyword evidence="10" id="KW-1185">Reference proteome</keyword>
<feature type="compositionally biased region" description="Low complexity" evidence="7">
    <location>
        <begin position="367"/>
        <end position="383"/>
    </location>
</feature>
<evidence type="ECO:0000313" key="10">
    <source>
        <dbReference type="Proteomes" id="UP000838412"/>
    </source>
</evidence>
<dbReference type="Proteomes" id="UP000838412">
    <property type="component" value="Chromosome 1"/>
</dbReference>
<dbReference type="InterPro" id="IPR035979">
    <property type="entry name" value="RBD_domain_sf"/>
</dbReference>
<feature type="domain" description="RRM" evidence="8">
    <location>
        <begin position="246"/>
        <end position="331"/>
    </location>
</feature>
<evidence type="ECO:0000259" key="8">
    <source>
        <dbReference type="PROSITE" id="PS50102"/>
    </source>
</evidence>
<sequence length="393" mass="45502">MAAAEEDFEFQLQQEEIQQHKREHGDPFTYTDPDDGTVYEWDQEKLAWFPKITDDFIAAYQANYGVTDATQQQTASTTQQTQQQQQQKKVKKELKPGEKRKANDPEWFDVDEVKNTNVYVSGLPTDITDDEFKDLMQKCGIIMEDAETGQPKFKLYRDQNGQLKGDGRCCYLKRESVELALQILDNYEFRSHTIHVEPAKFQLKGAYNPALKKKKKKKQKKEKNMQERLLDWRPERKEPLRPKHERVMIIRNMFHPKDFEEDPLVLNEISDDLREECEKFGIVKKVLLFDRHPDGVASVAFKEAEMADAAVAALNARWFGGRQLNVALWDGVTDYQIQETDREREERLKKWEEFLDKGADIKKEVTTEATTSTTTTAASSSTAGESDRGKTEG</sequence>
<feature type="region of interest" description="Disordered" evidence="7">
    <location>
        <begin position="362"/>
        <end position="393"/>
    </location>
</feature>
<evidence type="ECO:0000256" key="6">
    <source>
        <dbReference type="PROSITE-ProRule" id="PRU00176"/>
    </source>
</evidence>
<dbReference type="InterPro" id="IPR012677">
    <property type="entry name" value="Nucleotide-bd_a/b_plait_sf"/>
</dbReference>
<keyword evidence="2" id="KW-0507">mRNA processing</keyword>
<feature type="region of interest" description="Disordered" evidence="7">
    <location>
        <begin position="1"/>
        <end position="36"/>
    </location>
</feature>
<dbReference type="OrthoDB" id="10258585at2759"/>
<dbReference type="AlphaFoldDB" id="A0A8J9YJ53"/>
<feature type="domain" description="RRM" evidence="8">
    <location>
        <begin position="116"/>
        <end position="201"/>
    </location>
</feature>
<name>A0A8J9YJ53_BRALA</name>
<protein>
    <submittedName>
        <fullName evidence="9">HTATSF1 protein</fullName>
    </submittedName>
</protein>
<dbReference type="InterPro" id="IPR034393">
    <property type="entry name" value="TatSF1-like"/>
</dbReference>
<evidence type="ECO:0000256" key="2">
    <source>
        <dbReference type="ARBA" id="ARBA00022664"/>
    </source>
</evidence>
<organism evidence="9 10">
    <name type="scientific">Branchiostoma lanceolatum</name>
    <name type="common">Common lancelet</name>
    <name type="synonym">Amphioxus lanceolatum</name>
    <dbReference type="NCBI Taxonomy" id="7740"/>
    <lineage>
        <taxon>Eukaryota</taxon>
        <taxon>Metazoa</taxon>
        <taxon>Chordata</taxon>
        <taxon>Cephalochordata</taxon>
        <taxon>Leptocardii</taxon>
        <taxon>Amphioxiformes</taxon>
        <taxon>Branchiostomatidae</taxon>
        <taxon>Branchiostoma</taxon>
    </lineage>
</organism>
<dbReference type="FunFam" id="3.30.70.330:FF:001466">
    <property type="entry name" value="Uncharacterized protein (Fragment)"/>
    <property type="match status" value="1"/>
</dbReference>
<keyword evidence="3" id="KW-0677">Repeat</keyword>
<evidence type="ECO:0000256" key="4">
    <source>
        <dbReference type="ARBA" id="ARBA00022884"/>
    </source>
</evidence>
<dbReference type="Pfam" id="PF00076">
    <property type="entry name" value="RRM_1"/>
    <property type="match status" value="2"/>
</dbReference>
<gene>
    <name evidence="9" type="primary">HTATSF1</name>
    <name evidence="9" type="ORF">BLAG_LOCUS258</name>
</gene>